<dbReference type="AlphaFoldDB" id="A0A317C7D3"/>
<dbReference type="CDD" id="cd07332">
    <property type="entry name" value="M48C_Oma1_like"/>
    <property type="match status" value="1"/>
</dbReference>
<evidence type="ECO:0000256" key="2">
    <source>
        <dbReference type="ARBA" id="ARBA00022723"/>
    </source>
</evidence>
<keyword evidence="2" id="KW-0479">Metal-binding</keyword>
<comment type="cofactor">
    <cofactor evidence="6">
        <name>Zn(2+)</name>
        <dbReference type="ChEBI" id="CHEBI:29105"/>
    </cofactor>
    <text evidence="6">Binds 1 zinc ion per subunit.</text>
</comment>
<evidence type="ECO:0000256" key="3">
    <source>
        <dbReference type="ARBA" id="ARBA00022801"/>
    </source>
</evidence>
<keyword evidence="3 6" id="KW-0378">Hydrolase</keyword>
<dbReference type="Gene3D" id="3.30.2010.10">
    <property type="entry name" value="Metalloproteases ('zincins'), catalytic domain"/>
    <property type="match status" value="1"/>
</dbReference>
<evidence type="ECO:0000256" key="1">
    <source>
        <dbReference type="ARBA" id="ARBA00022670"/>
    </source>
</evidence>
<gene>
    <name evidence="9" type="ORF">DKT75_14705</name>
</gene>
<evidence type="ECO:0000256" key="4">
    <source>
        <dbReference type="ARBA" id="ARBA00022833"/>
    </source>
</evidence>
<accession>A0A317C7D3</accession>
<keyword evidence="10" id="KW-1185">Reference proteome</keyword>
<dbReference type="Pfam" id="PF01435">
    <property type="entry name" value="Peptidase_M48"/>
    <property type="match status" value="1"/>
</dbReference>
<keyword evidence="7" id="KW-1133">Transmembrane helix</keyword>
<dbReference type="RefSeq" id="WP_109824193.1">
    <property type="nucleotide sequence ID" value="NZ_QGKL01000039.1"/>
</dbReference>
<keyword evidence="4 6" id="KW-0862">Zinc</keyword>
<dbReference type="GO" id="GO:0004222">
    <property type="term" value="F:metalloendopeptidase activity"/>
    <property type="evidence" value="ECO:0007669"/>
    <property type="project" value="InterPro"/>
</dbReference>
<dbReference type="PANTHER" id="PTHR22726:SF1">
    <property type="entry name" value="METALLOENDOPEPTIDASE OMA1, MITOCHONDRIAL"/>
    <property type="match status" value="1"/>
</dbReference>
<dbReference type="OrthoDB" id="9810445at2"/>
<dbReference type="PANTHER" id="PTHR22726">
    <property type="entry name" value="METALLOENDOPEPTIDASE OMA1"/>
    <property type="match status" value="1"/>
</dbReference>
<keyword evidence="7" id="KW-0472">Membrane</keyword>
<organism evidence="9 10">
    <name type="scientific">Leucothrix arctica</name>
    <dbReference type="NCBI Taxonomy" id="1481894"/>
    <lineage>
        <taxon>Bacteria</taxon>
        <taxon>Pseudomonadati</taxon>
        <taxon>Pseudomonadota</taxon>
        <taxon>Gammaproteobacteria</taxon>
        <taxon>Thiotrichales</taxon>
        <taxon>Thiotrichaceae</taxon>
        <taxon>Leucothrix</taxon>
    </lineage>
</organism>
<keyword evidence="7" id="KW-0812">Transmembrane</keyword>
<proteinExistence type="inferred from homology"/>
<feature type="domain" description="Peptidase M48" evidence="8">
    <location>
        <begin position="77"/>
        <end position="251"/>
    </location>
</feature>
<dbReference type="EMBL" id="QGKL01000039">
    <property type="protein sequence ID" value="PWQ94544.1"/>
    <property type="molecule type" value="Genomic_DNA"/>
</dbReference>
<reference evidence="9 10" key="1">
    <citation type="submission" date="2018-05" db="EMBL/GenBank/DDBJ databases">
        <title>Leucothrix arctica sp. nov., isolated from Arctic seawater.</title>
        <authorList>
            <person name="Choi A."/>
            <person name="Baek K."/>
        </authorList>
    </citation>
    <scope>NUCLEOTIDE SEQUENCE [LARGE SCALE GENOMIC DNA]</scope>
    <source>
        <strain evidence="9 10">IMCC9719</strain>
    </source>
</reference>
<comment type="caution">
    <text evidence="9">The sequence shown here is derived from an EMBL/GenBank/DDBJ whole genome shotgun (WGS) entry which is preliminary data.</text>
</comment>
<dbReference type="InterPro" id="IPR051156">
    <property type="entry name" value="Mito/Outer_Membr_Metalloprot"/>
</dbReference>
<dbReference type="GO" id="GO:0016020">
    <property type="term" value="C:membrane"/>
    <property type="evidence" value="ECO:0007669"/>
    <property type="project" value="TreeGrafter"/>
</dbReference>
<dbReference type="InterPro" id="IPR001915">
    <property type="entry name" value="Peptidase_M48"/>
</dbReference>
<evidence type="ECO:0000256" key="6">
    <source>
        <dbReference type="RuleBase" id="RU003983"/>
    </source>
</evidence>
<evidence type="ECO:0000256" key="7">
    <source>
        <dbReference type="SAM" id="Phobius"/>
    </source>
</evidence>
<keyword evidence="1 6" id="KW-0645">Protease</keyword>
<evidence type="ECO:0000313" key="9">
    <source>
        <dbReference type="EMBL" id="PWQ94544.1"/>
    </source>
</evidence>
<dbReference type="GO" id="GO:0051603">
    <property type="term" value="P:proteolysis involved in protein catabolic process"/>
    <property type="evidence" value="ECO:0007669"/>
    <property type="project" value="TreeGrafter"/>
</dbReference>
<feature type="transmembrane region" description="Helical" evidence="7">
    <location>
        <begin position="23"/>
        <end position="49"/>
    </location>
</feature>
<evidence type="ECO:0000313" key="10">
    <source>
        <dbReference type="Proteomes" id="UP000245506"/>
    </source>
</evidence>
<keyword evidence="5 6" id="KW-0482">Metalloprotease</keyword>
<evidence type="ECO:0000259" key="8">
    <source>
        <dbReference type="Pfam" id="PF01435"/>
    </source>
</evidence>
<dbReference type="GO" id="GO:0046872">
    <property type="term" value="F:metal ion binding"/>
    <property type="evidence" value="ECO:0007669"/>
    <property type="project" value="UniProtKB-KW"/>
</dbReference>
<evidence type="ECO:0000256" key="5">
    <source>
        <dbReference type="ARBA" id="ARBA00023049"/>
    </source>
</evidence>
<comment type="similarity">
    <text evidence="6">Belongs to the peptidase M48 family.</text>
</comment>
<sequence>MQYENPKIPEGINVTKVHPLKTFAILVSGLLVMLLVGAWLLGFGGGYLASKIPYSQEQRIADSYEGDAGLEQTELLRYLQALADKLSQQMNLEDGMDITIHYVDEGVDNAFATIGGHIFLYRGLLEKLPHENALAMLVAHEIAHVKHRDPIVSIGRGAAISVGMKLLLGDASPSLLGNAGLLTQMRFGRDMETKADQAGLVAVNTIYGGVTGALALFEILDGIEDNGLVKSPEFLSTHPASENRLDELREIANRNGWSMDNTPVPFPEFFNRSLLLR</sequence>
<protein>
    <recommendedName>
        <fullName evidence="8">Peptidase M48 domain-containing protein</fullName>
    </recommendedName>
</protein>
<name>A0A317C7D3_9GAMM</name>
<dbReference type="Proteomes" id="UP000245506">
    <property type="component" value="Unassembled WGS sequence"/>
</dbReference>